<sequence>MKKTKIEWCDSTWNPVTGCLHGCEYCYARAMAKRFPAVYPNGFEPMFYKDRLNQFDNCKGRNIFVCSMGDLFGDFIPDEWIEKVLDKCEQNQQHNYLFLTKNPERYWDILMGFRLPENAWLGTTVTGKTGKFKDLPRAEAVNTFISVEPLLNDIPDSEFEGMPKWVIIGAETGRRKSKVIPKKEWIDKIVKNCRENNVPVFMKNSLIPIIGEENMLREFPKSLQRKERNDGSNARC</sequence>
<dbReference type="InterPro" id="IPR011101">
    <property type="entry name" value="DUF5131"/>
</dbReference>
<dbReference type="RefSeq" id="WP_117894223.1">
    <property type="nucleotide sequence ID" value="NZ_CABJCV010000004.1"/>
</dbReference>
<keyword evidence="2" id="KW-1185">Reference proteome</keyword>
<dbReference type="AlphaFoldDB" id="A0A412G4G1"/>
<reference evidence="1 2" key="1">
    <citation type="submission" date="2018-08" db="EMBL/GenBank/DDBJ databases">
        <title>A genome reference for cultivated species of the human gut microbiota.</title>
        <authorList>
            <person name="Zou Y."/>
            <person name="Xue W."/>
            <person name="Luo G."/>
        </authorList>
    </citation>
    <scope>NUCLEOTIDE SEQUENCE [LARGE SCALE GENOMIC DNA]</scope>
    <source>
        <strain evidence="1 2">AF24-29</strain>
    </source>
</reference>
<proteinExistence type="predicted"/>
<accession>A0A412G4G1</accession>
<evidence type="ECO:0000313" key="2">
    <source>
        <dbReference type="Proteomes" id="UP000284178"/>
    </source>
</evidence>
<gene>
    <name evidence="1" type="ORF">DWY25_04470</name>
</gene>
<dbReference type="EMBL" id="QRUP01000004">
    <property type="protein sequence ID" value="RGR75495.1"/>
    <property type="molecule type" value="Genomic_DNA"/>
</dbReference>
<name>A0A412G4G1_9FIRM</name>
<dbReference type="Proteomes" id="UP000284178">
    <property type="component" value="Unassembled WGS sequence"/>
</dbReference>
<protein>
    <submittedName>
        <fullName evidence="1">DUF5131 family protein</fullName>
    </submittedName>
</protein>
<dbReference type="Pfam" id="PF07505">
    <property type="entry name" value="DUF5131"/>
    <property type="match status" value="1"/>
</dbReference>
<organism evidence="1 2">
    <name type="scientific">Holdemania filiformis</name>
    <dbReference type="NCBI Taxonomy" id="61171"/>
    <lineage>
        <taxon>Bacteria</taxon>
        <taxon>Bacillati</taxon>
        <taxon>Bacillota</taxon>
        <taxon>Erysipelotrichia</taxon>
        <taxon>Erysipelotrichales</taxon>
        <taxon>Erysipelotrichaceae</taxon>
        <taxon>Holdemania</taxon>
    </lineage>
</organism>
<dbReference type="GeneID" id="83014657"/>
<comment type="caution">
    <text evidence="1">The sequence shown here is derived from an EMBL/GenBank/DDBJ whole genome shotgun (WGS) entry which is preliminary data.</text>
</comment>
<evidence type="ECO:0000313" key="1">
    <source>
        <dbReference type="EMBL" id="RGR75495.1"/>
    </source>
</evidence>